<evidence type="ECO:0000256" key="2">
    <source>
        <dbReference type="ARBA" id="ARBA00020110"/>
    </source>
</evidence>
<feature type="domain" description="Flagellin N-terminal" evidence="5">
    <location>
        <begin position="4"/>
        <end position="139"/>
    </location>
</feature>
<reference evidence="7" key="1">
    <citation type="submission" date="2022-12" db="EMBL/GenBank/DDBJ databases">
        <authorList>
            <person name="Wang J."/>
        </authorList>
    </citation>
    <scope>NUCLEOTIDE SEQUENCE</scope>
    <source>
        <strain evidence="7">HY-45-18</strain>
    </source>
</reference>
<dbReference type="PRINTS" id="PR00207">
    <property type="entry name" value="FLAGELLIN"/>
</dbReference>
<comment type="subcellular location">
    <subcellularLocation>
        <location evidence="4">Secreted</location>
    </subcellularLocation>
    <subcellularLocation>
        <location evidence="4">Bacterial flagellum</location>
    </subcellularLocation>
</comment>
<keyword evidence="7" id="KW-0969">Cilium</keyword>
<organism evidence="7 8">
    <name type="scientific">Clostridium aestuarii</name>
    <dbReference type="NCBI Taxonomy" id="338193"/>
    <lineage>
        <taxon>Bacteria</taxon>
        <taxon>Bacillati</taxon>
        <taxon>Bacillota</taxon>
        <taxon>Clostridia</taxon>
        <taxon>Eubacteriales</taxon>
        <taxon>Clostridiaceae</taxon>
        <taxon>Clostridium</taxon>
    </lineage>
</organism>
<dbReference type="Gene3D" id="1.20.1330.10">
    <property type="entry name" value="f41 fragment of flagellin, N-terminal domain"/>
    <property type="match status" value="1"/>
</dbReference>
<dbReference type="EMBL" id="JAPQER010000002">
    <property type="protein sequence ID" value="MCY6483676.1"/>
    <property type="molecule type" value="Genomic_DNA"/>
</dbReference>
<dbReference type="Pfam" id="PF00669">
    <property type="entry name" value="Flagellin_N"/>
    <property type="match status" value="1"/>
</dbReference>
<comment type="function">
    <text evidence="4">Flagellin is the subunit protein which polymerizes to form the filaments of bacterial flagella.</text>
</comment>
<comment type="similarity">
    <text evidence="1 4">Belongs to the bacterial flagellin family.</text>
</comment>
<proteinExistence type="inferred from homology"/>
<gene>
    <name evidence="7" type="ORF">OW763_04850</name>
</gene>
<feature type="domain" description="Flagellin C-terminal" evidence="6">
    <location>
        <begin position="209"/>
        <end position="293"/>
    </location>
</feature>
<keyword evidence="7" id="KW-0966">Cell projection</keyword>
<evidence type="ECO:0000256" key="3">
    <source>
        <dbReference type="ARBA" id="ARBA00023143"/>
    </source>
</evidence>
<dbReference type="Gene3D" id="6.10.10.10">
    <property type="entry name" value="Flagellar export chaperone, C-terminal domain"/>
    <property type="match status" value="1"/>
</dbReference>
<name>A0ABT4CXH9_9CLOT</name>
<dbReference type="Proteomes" id="UP001078443">
    <property type="component" value="Unassembled WGS sequence"/>
</dbReference>
<dbReference type="InterPro" id="IPR001029">
    <property type="entry name" value="Flagellin_N"/>
</dbReference>
<protein>
    <recommendedName>
        <fullName evidence="2 4">Flagellin</fullName>
    </recommendedName>
</protein>
<evidence type="ECO:0000313" key="7">
    <source>
        <dbReference type="EMBL" id="MCY6483676.1"/>
    </source>
</evidence>
<keyword evidence="7" id="KW-0282">Flagellum</keyword>
<keyword evidence="3 4" id="KW-0975">Bacterial flagellum</keyword>
<evidence type="ECO:0000313" key="8">
    <source>
        <dbReference type="Proteomes" id="UP001078443"/>
    </source>
</evidence>
<evidence type="ECO:0000256" key="1">
    <source>
        <dbReference type="ARBA" id="ARBA00005709"/>
    </source>
</evidence>
<sequence length="299" mass="32560">MRLSHNLASLNIYREYNKALQRQSGALNRISSGYKINSAKDNPNAIANSERMRMQLRGLQAAQKNAQDGVSMLQTADGGISNITSMLQRVRELTVKAGSGANNSEDVEIIQKEINQMIEGIDDIAKNTEFNGVALLNAEKNPNVIYDNNSPSKILSMPIGANVGEKVDIPMYDISSNNIGGENNSLNKLNTNADASGGILNLGVDEALSVIDGAIDGVLGVQSKYGALENRFESTYNKTGEIHDNIQGAESKIRDADIAEEMIEFTRNNILSEAGNAMMVQSNKFPQDILRILENVRSR</sequence>
<evidence type="ECO:0000259" key="6">
    <source>
        <dbReference type="Pfam" id="PF00700"/>
    </source>
</evidence>
<dbReference type="InterPro" id="IPR001492">
    <property type="entry name" value="Flagellin"/>
</dbReference>
<dbReference type="SUPFAM" id="SSF64518">
    <property type="entry name" value="Phase 1 flagellin"/>
    <property type="match status" value="1"/>
</dbReference>
<dbReference type="InterPro" id="IPR042187">
    <property type="entry name" value="Flagellin_C_sub2"/>
</dbReference>
<evidence type="ECO:0000256" key="4">
    <source>
        <dbReference type="RuleBase" id="RU362073"/>
    </source>
</evidence>
<keyword evidence="8" id="KW-1185">Reference proteome</keyword>
<keyword evidence="4" id="KW-0964">Secreted</keyword>
<accession>A0ABT4CXH9</accession>
<dbReference type="Pfam" id="PF00700">
    <property type="entry name" value="Flagellin_C"/>
    <property type="match status" value="1"/>
</dbReference>
<comment type="caution">
    <text evidence="7">The sequence shown here is derived from an EMBL/GenBank/DDBJ whole genome shotgun (WGS) entry which is preliminary data.</text>
</comment>
<dbReference type="RefSeq" id="WP_268039951.1">
    <property type="nucleotide sequence ID" value="NZ_JAPQER010000002.1"/>
</dbReference>
<evidence type="ECO:0000259" key="5">
    <source>
        <dbReference type="Pfam" id="PF00669"/>
    </source>
</evidence>
<dbReference type="PANTHER" id="PTHR42792">
    <property type="entry name" value="FLAGELLIN"/>
    <property type="match status" value="1"/>
</dbReference>
<dbReference type="InterPro" id="IPR046358">
    <property type="entry name" value="Flagellin_C"/>
</dbReference>
<dbReference type="PANTHER" id="PTHR42792:SF2">
    <property type="entry name" value="FLAGELLIN"/>
    <property type="match status" value="1"/>
</dbReference>